<keyword evidence="2" id="KW-1133">Transmembrane helix</keyword>
<keyword evidence="2" id="KW-0812">Transmembrane</keyword>
<dbReference type="Pfam" id="PF11374">
    <property type="entry name" value="DUF3176"/>
    <property type="match status" value="1"/>
</dbReference>
<dbReference type="InterPro" id="IPR021514">
    <property type="entry name" value="DUF3176"/>
</dbReference>
<dbReference type="PANTHER" id="PTHR35394:SF5">
    <property type="entry name" value="DUF3176 DOMAIN-CONTAINING PROTEIN"/>
    <property type="match status" value="1"/>
</dbReference>
<feature type="compositionally biased region" description="Polar residues" evidence="1">
    <location>
        <begin position="39"/>
        <end position="63"/>
    </location>
</feature>
<gene>
    <name evidence="3" type="ORF">CSOL1703_00018149</name>
</gene>
<feature type="transmembrane region" description="Helical" evidence="2">
    <location>
        <begin position="159"/>
        <end position="181"/>
    </location>
</feature>
<keyword evidence="4" id="KW-1185">Reference proteome</keyword>
<feature type="transmembrane region" description="Helical" evidence="2">
    <location>
        <begin position="127"/>
        <end position="147"/>
    </location>
</feature>
<dbReference type="Proteomes" id="UP000775872">
    <property type="component" value="Unassembled WGS sequence"/>
</dbReference>
<dbReference type="PANTHER" id="PTHR35394">
    <property type="entry name" value="DUF3176 DOMAIN-CONTAINING PROTEIN"/>
    <property type="match status" value="1"/>
</dbReference>
<accession>A0A9N9Z1N4</accession>
<comment type="caution">
    <text evidence="3">The sequence shown here is derived from an EMBL/GenBank/DDBJ whole genome shotgun (WGS) entry which is preliminary data.</text>
</comment>
<feature type="region of interest" description="Disordered" evidence="1">
    <location>
        <begin position="1"/>
        <end position="76"/>
    </location>
</feature>
<dbReference type="AlphaFoldDB" id="A0A9N9Z1N4"/>
<keyword evidence="2" id="KW-0472">Membrane</keyword>
<evidence type="ECO:0000256" key="1">
    <source>
        <dbReference type="SAM" id="MobiDB-lite"/>
    </source>
</evidence>
<evidence type="ECO:0000313" key="3">
    <source>
        <dbReference type="EMBL" id="CAH0047293.1"/>
    </source>
</evidence>
<feature type="transmembrane region" description="Helical" evidence="2">
    <location>
        <begin position="226"/>
        <end position="246"/>
    </location>
</feature>
<dbReference type="EMBL" id="CABFOC020000021">
    <property type="protein sequence ID" value="CAH0047293.1"/>
    <property type="molecule type" value="Genomic_DNA"/>
</dbReference>
<protein>
    <submittedName>
        <fullName evidence="3">Uncharacterized protein</fullName>
    </submittedName>
</protein>
<feature type="transmembrane region" description="Helical" evidence="2">
    <location>
        <begin position="614"/>
        <end position="640"/>
    </location>
</feature>
<reference evidence="4" key="1">
    <citation type="submission" date="2019-06" db="EMBL/GenBank/DDBJ databases">
        <authorList>
            <person name="Broberg M."/>
        </authorList>
    </citation>
    <scope>NUCLEOTIDE SEQUENCE [LARGE SCALE GENOMIC DNA]</scope>
</reference>
<evidence type="ECO:0000313" key="4">
    <source>
        <dbReference type="Proteomes" id="UP000775872"/>
    </source>
</evidence>
<name>A0A9N9Z1N4_9HYPO</name>
<reference evidence="3 4" key="2">
    <citation type="submission" date="2021-10" db="EMBL/GenBank/DDBJ databases">
        <authorList>
            <person name="Piombo E."/>
        </authorList>
    </citation>
    <scope>NUCLEOTIDE SEQUENCE [LARGE SCALE GENOMIC DNA]</scope>
</reference>
<sequence>MAGSSSQMAYRAEDEDGLVPHSYYQPNQTRDLHLEPISPMTTANARLSKPRQSLQPVSPVTSRAESDRGSVDPRVSPISARHSRLPDFNADKQVEAGFTTYGDYEAPVQPKSPSGFWAHVRAWIEELVWCLLIFVIFVVLVVVLSRYDSKHMPNWPMGLTLNTLVAFLATICRAMTLVPIIEGVSQLKWNWFATKQRSLRELYLFDQASRGPLGALRLLPKTRGRFILLMVLATLIYALGLVTSFLTQSAIAYRYQSVQGTRENCNAGAARSYPMALRESGIGDQDLLDAITNSAYQATFLPFNNSWPAPGPVCSSSGCSWEPFSSLAVCVSMANVTSRLSIKKANSSNSETVFNASLPNNIAYVKHSVDDNEAIREIVNMTSPGTNLKYNALLANMSQSQLSLEDLPDAPFPDERISFANASNPDLLRATFSQFFFVYSNYNPDEKYRYRAVELLYHFCVKEYSVSVADGTARTTVTNTTTRIGDIERFSPTGGNGNSFTLENQDSSQTFNITAVWSYDKLPDYFRQAFSGGWSSSWQSGRASIFNRRFGMALYNEINRNTSSEEFDRKTWDNLEHFTTRIADAMTSYIRTNDQLGGMTGDIMDLQQYVEIRWGWMAFLAAQIGITIIFLVSVMIHTAILEVGIVKSANTAELFALQHRENGESKDVVGIQTFVDPSWKAKLVNDGGCGWKLKID</sequence>
<evidence type="ECO:0000256" key="2">
    <source>
        <dbReference type="SAM" id="Phobius"/>
    </source>
</evidence>
<organism evidence="3 4">
    <name type="scientific">Clonostachys solani</name>
    <dbReference type="NCBI Taxonomy" id="160281"/>
    <lineage>
        <taxon>Eukaryota</taxon>
        <taxon>Fungi</taxon>
        <taxon>Dikarya</taxon>
        <taxon>Ascomycota</taxon>
        <taxon>Pezizomycotina</taxon>
        <taxon>Sordariomycetes</taxon>
        <taxon>Hypocreomycetidae</taxon>
        <taxon>Hypocreales</taxon>
        <taxon>Bionectriaceae</taxon>
        <taxon>Clonostachys</taxon>
    </lineage>
</organism>
<proteinExistence type="predicted"/>
<dbReference type="OrthoDB" id="5376804at2759"/>